<dbReference type="PANTHER" id="PTHR45737">
    <property type="entry name" value="VON WILLEBRAND FACTOR A DOMAIN-CONTAINING PROTEIN 5A"/>
    <property type="match status" value="1"/>
</dbReference>
<dbReference type="SMART" id="SM00609">
    <property type="entry name" value="VIT"/>
    <property type="match status" value="1"/>
</dbReference>
<dbReference type="Pfam" id="PF13768">
    <property type="entry name" value="VWA_3"/>
    <property type="match status" value="1"/>
</dbReference>
<accession>A0A8K0VUI0</accession>
<feature type="compositionally biased region" description="Basic and acidic residues" evidence="1">
    <location>
        <begin position="744"/>
        <end position="771"/>
    </location>
</feature>
<dbReference type="SUPFAM" id="SSF53300">
    <property type="entry name" value="vWA-like"/>
    <property type="match status" value="1"/>
</dbReference>
<dbReference type="InterPro" id="IPR013694">
    <property type="entry name" value="VIT"/>
</dbReference>
<evidence type="ECO:0000256" key="1">
    <source>
        <dbReference type="SAM" id="MobiDB-lite"/>
    </source>
</evidence>
<dbReference type="Gene3D" id="3.40.50.410">
    <property type="entry name" value="von Willebrand factor, type A domain"/>
    <property type="match status" value="1"/>
</dbReference>
<dbReference type="Proteomes" id="UP000813461">
    <property type="component" value="Unassembled WGS sequence"/>
</dbReference>
<dbReference type="PROSITE" id="PS50234">
    <property type="entry name" value="VWFA"/>
    <property type="match status" value="1"/>
</dbReference>
<dbReference type="PROSITE" id="PS51468">
    <property type="entry name" value="VIT"/>
    <property type="match status" value="1"/>
</dbReference>
<protein>
    <submittedName>
        <fullName evidence="4">von Willebrand factor type A domain-containing protein</fullName>
    </submittedName>
</protein>
<reference evidence="4" key="1">
    <citation type="journal article" date="2021" name="Nat. Commun.">
        <title>Genetic determinants of endophytism in the Arabidopsis root mycobiome.</title>
        <authorList>
            <person name="Mesny F."/>
            <person name="Miyauchi S."/>
            <person name="Thiergart T."/>
            <person name="Pickel B."/>
            <person name="Atanasova L."/>
            <person name="Karlsson M."/>
            <person name="Huettel B."/>
            <person name="Barry K.W."/>
            <person name="Haridas S."/>
            <person name="Chen C."/>
            <person name="Bauer D."/>
            <person name="Andreopoulos W."/>
            <person name="Pangilinan J."/>
            <person name="LaButti K."/>
            <person name="Riley R."/>
            <person name="Lipzen A."/>
            <person name="Clum A."/>
            <person name="Drula E."/>
            <person name="Henrissat B."/>
            <person name="Kohler A."/>
            <person name="Grigoriev I.V."/>
            <person name="Martin F.M."/>
            <person name="Hacquard S."/>
        </authorList>
    </citation>
    <scope>NUCLEOTIDE SEQUENCE</scope>
    <source>
        <strain evidence="4">MPI-SDFR-AT-0120</strain>
    </source>
</reference>
<feature type="compositionally biased region" description="Polar residues" evidence="1">
    <location>
        <begin position="847"/>
        <end position="858"/>
    </location>
</feature>
<dbReference type="Pfam" id="PF08487">
    <property type="entry name" value="VIT"/>
    <property type="match status" value="1"/>
</dbReference>
<comment type="caution">
    <text evidence="4">The sequence shown here is derived from an EMBL/GenBank/DDBJ whole genome shotgun (WGS) entry which is preliminary data.</text>
</comment>
<evidence type="ECO:0000313" key="4">
    <source>
        <dbReference type="EMBL" id="KAH7075142.1"/>
    </source>
</evidence>
<feature type="compositionally biased region" description="Acidic residues" evidence="1">
    <location>
        <begin position="730"/>
        <end position="743"/>
    </location>
</feature>
<feature type="compositionally biased region" description="Basic and acidic residues" evidence="1">
    <location>
        <begin position="796"/>
        <end position="808"/>
    </location>
</feature>
<dbReference type="PANTHER" id="PTHR45737:SF4">
    <property type="entry name" value="VON WILLEBRAND DOMAIN PROTEIN (AFU_ORTHOLOGUE AFUA_4G01160)"/>
    <property type="match status" value="1"/>
</dbReference>
<feature type="region of interest" description="Disordered" evidence="1">
    <location>
        <begin position="1007"/>
        <end position="1028"/>
    </location>
</feature>
<organism evidence="4 5">
    <name type="scientific">Paraphoma chrysanthemicola</name>
    <dbReference type="NCBI Taxonomy" id="798071"/>
    <lineage>
        <taxon>Eukaryota</taxon>
        <taxon>Fungi</taxon>
        <taxon>Dikarya</taxon>
        <taxon>Ascomycota</taxon>
        <taxon>Pezizomycotina</taxon>
        <taxon>Dothideomycetes</taxon>
        <taxon>Pleosporomycetidae</taxon>
        <taxon>Pleosporales</taxon>
        <taxon>Pleosporineae</taxon>
        <taxon>Phaeosphaeriaceae</taxon>
        <taxon>Paraphoma</taxon>
    </lineage>
</organism>
<dbReference type="InterPro" id="IPR036465">
    <property type="entry name" value="vWFA_dom_sf"/>
</dbReference>
<evidence type="ECO:0000259" key="2">
    <source>
        <dbReference type="PROSITE" id="PS50234"/>
    </source>
</evidence>
<feature type="region of interest" description="Disordered" evidence="1">
    <location>
        <begin position="909"/>
        <end position="943"/>
    </location>
</feature>
<feature type="domain" description="VIT" evidence="3">
    <location>
        <begin position="60"/>
        <end position="189"/>
    </location>
</feature>
<sequence length="1192" mass="130870">MNFPMILFDDREPPPPDFEHLGHYSDVQARVEIQAGADHAADFGFGVGQQGVWRNRFIRHDEQLRQPLRQQGSLRPISATVNVQIVHDTAKFTVTHLYKNDSRDIKQGVYQFPLPLEVTVTEFNCRIGPNRIVRGKVKPKEEARSDFDNAVRQGHTAGLVEQQTAEVFKAILGNIPANTKMRAELSFVCLLKHKTSVDRETFTLTVPTYIAPRYGDPPPGLQVTNQGLQSFALEVEVLTAEEILSIKSDTDIINVQRGVGQRRCQTWEDFVAQREDPSANLKTALITLEEGRTTLASDLVITINTALANDAEDPQASLEIHPDFKNHKAIMLTLPSSFMLQAETFSHDGEIVFVADCSGSMSDKVESLKSAMMFFLNGIPENRPFNIWRFGGHFTSMWPRSKAFNEETKREATNYVRQQFGSDMGGTEILLALKAVENAKGGYGSMDVIVLTDGQVWRPAETISFVKDRWTMTEGMTRFFSLGIGAAVSHDLVEGIAKAGGGYAEVITSASGGGWEDRVVAVLKAATTGHVGRFQVELGWKRNQSLEGLEVPKYQQSPADLCEISPFVRNRIFFLFDSGVIVPELEAIVLNARGSNGVAITKRVLPRQLHLPGSTIHKLAVRALLGDLERDNSRLHRCRSVDMTQTAFNKLIRDEAVNLGCKWSLISKWTSLYAVEEQVAEGCDDAKDLEIEDVRMDEEVGDFLLLHRGPLNPNVGRVLADAGVGAEHDLSDEESGSESDSTDSEPRPSSREPSDHSNDSGDGSDSDHDNPGHGAEGGDVDADIDMGARDAGQGQQRERDPPRDDVPRNDVPQHPGGEDNLNKTVHPAVESAEFTRSNLIEFGRPQSAAQPMQSNTRPQARPQDLDGWTAGRPNSRAKKFSSTKSKLGGSSIPYSSTLTYIPGASPLPSSFSPLPRSPSSQPSAHQPQAYPPSTYQQSTYQPSTYQPQAYQPQAYQPSSAHSISTSEYCYSPDLNSPRAPSSLQSASDHNFDTSFSHFNFLRSSSTSTYSDPVVTPVPHHSSRYNSTQPSYAASAPAYNPPASTSLLRDVGAAAKTAEEIAAENFVRGLLAFQRSDGRFEFSHEVTIEATLGSSFLSVVTELNVKLNAFNTSVTIALVVLLEEQFQICEGLWTLMVRKAKEYIRAGSLGSTADELMSEARSRMKSIPPVMNDLDTIPSRAPIATELETAPIS</sequence>
<feature type="region of interest" description="Disordered" evidence="1">
    <location>
        <begin position="726"/>
        <end position="892"/>
    </location>
</feature>
<feature type="domain" description="VWFA" evidence="2">
    <location>
        <begin position="350"/>
        <end position="523"/>
    </location>
</feature>
<dbReference type="EMBL" id="JAGMVJ010000020">
    <property type="protein sequence ID" value="KAH7075142.1"/>
    <property type="molecule type" value="Genomic_DNA"/>
</dbReference>
<proteinExistence type="predicted"/>
<name>A0A8K0VUI0_9PLEO</name>
<evidence type="ECO:0000313" key="5">
    <source>
        <dbReference type="Proteomes" id="UP000813461"/>
    </source>
</evidence>
<evidence type="ECO:0000259" key="3">
    <source>
        <dbReference type="PROSITE" id="PS51468"/>
    </source>
</evidence>
<dbReference type="AlphaFoldDB" id="A0A8K0VUI0"/>
<gene>
    <name evidence="4" type="ORF">FB567DRAFT_536232</name>
</gene>
<dbReference type="InterPro" id="IPR002035">
    <property type="entry name" value="VWF_A"/>
</dbReference>
<dbReference type="OrthoDB" id="1729737at2759"/>
<keyword evidence="5" id="KW-1185">Reference proteome</keyword>